<dbReference type="InterPro" id="IPR032466">
    <property type="entry name" value="Metal_Hydrolase"/>
</dbReference>
<dbReference type="PROSITE" id="PS01091">
    <property type="entry name" value="TATD_3"/>
    <property type="match status" value="1"/>
</dbReference>
<accession>A0A5R8QGI7</accession>
<dbReference type="PROSITE" id="PS01137">
    <property type="entry name" value="TATD_1"/>
    <property type="match status" value="1"/>
</dbReference>
<dbReference type="PANTHER" id="PTHR46124:SF2">
    <property type="entry name" value="D-AMINOACYL-TRNA DEACYLASE"/>
    <property type="match status" value="1"/>
</dbReference>
<dbReference type="InterPro" id="IPR015991">
    <property type="entry name" value="TatD/YcfH-like"/>
</dbReference>
<evidence type="ECO:0000313" key="5">
    <source>
        <dbReference type="Proteomes" id="UP000306912"/>
    </source>
</evidence>
<feature type="binding site" evidence="3">
    <location>
        <position position="93"/>
    </location>
    <ligand>
        <name>a divalent metal cation</name>
        <dbReference type="ChEBI" id="CHEBI:60240"/>
        <label>1</label>
    </ligand>
</feature>
<keyword evidence="2" id="KW-0378">Hydrolase</keyword>
<dbReference type="InterPro" id="IPR001130">
    <property type="entry name" value="TatD-like"/>
</dbReference>
<gene>
    <name evidence="4" type="ORF">FEZ08_00385</name>
</gene>
<evidence type="ECO:0000256" key="2">
    <source>
        <dbReference type="ARBA" id="ARBA00022801"/>
    </source>
</evidence>
<dbReference type="Gene3D" id="3.20.20.140">
    <property type="entry name" value="Metal-dependent hydrolases"/>
    <property type="match status" value="1"/>
</dbReference>
<dbReference type="OrthoDB" id="9810005at2"/>
<dbReference type="FunCoup" id="A0A5R8QGI7">
    <property type="interactions" value="335"/>
</dbReference>
<protein>
    <submittedName>
        <fullName evidence="4">TatD family deoxyribonuclease</fullName>
    </submittedName>
</protein>
<feature type="binding site" evidence="3">
    <location>
        <position position="6"/>
    </location>
    <ligand>
        <name>a divalent metal cation</name>
        <dbReference type="ChEBI" id="CHEBI:60240"/>
        <label>1</label>
    </ligand>
</feature>
<feature type="binding site" evidence="3">
    <location>
        <position position="155"/>
    </location>
    <ligand>
        <name>a divalent metal cation</name>
        <dbReference type="ChEBI" id="CHEBI:60240"/>
        <label>2</label>
    </ligand>
</feature>
<dbReference type="GO" id="GO:0016788">
    <property type="term" value="F:hydrolase activity, acting on ester bonds"/>
    <property type="evidence" value="ECO:0007669"/>
    <property type="project" value="InterPro"/>
</dbReference>
<keyword evidence="1 3" id="KW-0479">Metal-binding</keyword>
<sequence length="256" mass="29348">MLFDTHCHINTEDFAEDYEAVLERAQEIGVKKLAVVGFDKETIARALWFAEKYDWIYAIIGWHPVDTIDCTPEDLEMIRKTAAANPKVVAIGEIGLDYHWDKSPKVEQQALFRQQIEMALALDKPIVIHDRDAHQDVYDILAEYKDEPNLRGIMHSYSSSPEMAERFIKLGFYISLSGVVTFKKARVPHEVAVSVPLDRLLIETDSPYLTPVPYRGKRNEPGYVHYVAEEIAKLRGISYEEVVQATYENACRLFVI</sequence>
<dbReference type="EMBL" id="VBWP01000001">
    <property type="protein sequence ID" value="TLG77108.1"/>
    <property type="molecule type" value="Genomic_DNA"/>
</dbReference>
<keyword evidence="5" id="KW-1185">Reference proteome</keyword>
<dbReference type="PANTHER" id="PTHR46124">
    <property type="entry name" value="D-AMINOACYL-TRNA DEACYLASE"/>
    <property type="match status" value="1"/>
</dbReference>
<comment type="caution">
    <text evidence="4">The sequence shown here is derived from an EMBL/GenBank/DDBJ whole genome shotgun (WGS) entry which is preliminary data.</text>
</comment>
<organism evidence="4 5">
    <name type="scientific">Culicoidibacter larvae</name>
    <dbReference type="NCBI Taxonomy" id="2579976"/>
    <lineage>
        <taxon>Bacteria</taxon>
        <taxon>Bacillati</taxon>
        <taxon>Bacillota</taxon>
        <taxon>Culicoidibacteria</taxon>
        <taxon>Culicoidibacterales</taxon>
        <taxon>Culicoidibacteraceae</taxon>
        <taxon>Culicoidibacter</taxon>
    </lineage>
</organism>
<feature type="binding site" evidence="3">
    <location>
        <position position="129"/>
    </location>
    <ligand>
        <name>a divalent metal cation</name>
        <dbReference type="ChEBI" id="CHEBI:60240"/>
        <label>2</label>
    </ligand>
</feature>
<dbReference type="GO" id="GO:0005829">
    <property type="term" value="C:cytosol"/>
    <property type="evidence" value="ECO:0007669"/>
    <property type="project" value="TreeGrafter"/>
</dbReference>
<feature type="binding site" evidence="3">
    <location>
        <position position="8"/>
    </location>
    <ligand>
        <name>a divalent metal cation</name>
        <dbReference type="ChEBI" id="CHEBI:60240"/>
        <label>1</label>
    </ligand>
</feature>
<dbReference type="SUPFAM" id="SSF51556">
    <property type="entry name" value="Metallo-dependent hydrolases"/>
    <property type="match status" value="1"/>
</dbReference>
<dbReference type="CDD" id="cd01310">
    <property type="entry name" value="TatD_DNAse"/>
    <property type="match status" value="1"/>
</dbReference>
<proteinExistence type="predicted"/>
<dbReference type="PIRSF" id="PIRSF005902">
    <property type="entry name" value="DNase_TatD"/>
    <property type="match status" value="1"/>
</dbReference>
<feature type="binding site" evidence="3">
    <location>
        <position position="205"/>
    </location>
    <ligand>
        <name>a divalent metal cation</name>
        <dbReference type="ChEBI" id="CHEBI:60240"/>
        <label>1</label>
    </ligand>
</feature>
<dbReference type="GO" id="GO:0046872">
    <property type="term" value="F:metal ion binding"/>
    <property type="evidence" value="ECO:0007669"/>
    <property type="project" value="UniProtKB-KW"/>
</dbReference>
<dbReference type="FunFam" id="3.20.20.140:FF:000005">
    <property type="entry name" value="TatD family hydrolase"/>
    <property type="match status" value="1"/>
</dbReference>
<evidence type="ECO:0000256" key="3">
    <source>
        <dbReference type="PIRSR" id="PIRSR005902-1"/>
    </source>
</evidence>
<dbReference type="AlphaFoldDB" id="A0A5R8QGI7"/>
<dbReference type="Proteomes" id="UP000306912">
    <property type="component" value="Unassembled WGS sequence"/>
</dbReference>
<dbReference type="NCBIfam" id="TIGR00010">
    <property type="entry name" value="YchF/TatD family DNA exonuclease"/>
    <property type="match status" value="1"/>
</dbReference>
<dbReference type="Pfam" id="PF01026">
    <property type="entry name" value="TatD_DNase"/>
    <property type="match status" value="1"/>
</dbReference>
<reference evidence="4 5" key="1">
    <citation type="submission" date="2019-05" db="EMBL/GenBank/DDBJ databases">
        <title>Culicoidintestinum kansasii gen. nov., sp. nov. from the gastrointestinal tract of the biting midge, Culicoides sonorensis.</title>
        <authorList>
            <person name="Neupane S."/>
            <person name="Ghosh A."/>
            <person name="Gunther S."/>
            <person name="Martin K."/>
            <person name="Zurek L."/>
        </authorList>
    </citation>
    <scope>NUCLEOTIDE SEQUENCE [LARGE SCALE GENOMIC DNA]</scope>
    <source>
        <strain evidence="4 5">CS-1</strain>
    </source>
</reference>
<name>A0A5R8QGI7_9FIRM</name>
<dbReference type="InParanoid" id="A0A5R8QGI7"/>
<evidence type="ECO:0000313" key="4">
    <source>
        <dbReference type="EMBL" id="TLG77108.1"/>
    </source>
</evidence>
<evidence type="ECO:0000256" key="1">
    <source>
        <dbReference type="ARBA" id="ARBA00022723"/>
    </source>
</evidence>
<dbReference type="GO" id="GO:0004536">
    <property type="term" value="F:DNA nuclease activity"/>
    <property type="evidence" value="ECO:0007669"/>
    <property type="project" value="InterPro"/>
</dbReference>
<dbReference type="RefSeq" id="WP_138189719.1">
    <property type="nucleotide sequence ID" value="NZ_VBWP01000001.1"/>
</dbReference>
<dbReference type="InterPro" id="IPR018228">
    <property type="entry name" value="DNase_TatD-rel_CS"/>
</dbReference>